<sequence>MSAQKRFLLFFIYKTCYYCSVKSMGYNLLLSIILCFDGLMYLKYENLVCSQ</sequence>
<keyword evidence="1" id="KW-0812">Transmembrane</keyword>
<gene>
    <name evidence="2" type="ORF">B4167_2925</name>
</gene>
<feature type="transmembrane region" description="Helical" evidence="1">
    <location>
        <begin position="24"/>
        <end position="42"/>
    </location>
</feature>
<evidence type="ECO:0000313" key="3">
    <source>
        <dbReference type="Proteomes" id="UP000032076"/>
    </source>
</evidence>
<proteinExistence type="predicted"/>
<reference evidence="2 3" key="1">
    <citation type="submission" date="2015-01" db="EMBL/GenBank/DDBJ databases">
        <title>Draft Genome Sequences of Four Bacillus thermoamylovorans Strains, Isolated From Food Products.</title>
        <authorList>
            <person name="Krawcyk A.O."/>
            <person name="Berendsen E.M."/>
            <person name="Eijlander R.T."/>
            <person name="de Jong A."/>
            <person name="Wells-Bennik M."/>
            <person name="Kuipers O.P."/>
        </authorList>
    </citation>
    <scope>NUCLEOTIDE SEQUENCE [LARGE SCALE GENOMIC DNA]</scope>
    <source>
        <strain evidence="2 3">B4167</strain>
    </source>
</reference>
<organism evidence="2 3">
    <name type="scientific">Caldibacillus thermoamylovorans</name>
    <dbReference type="NCBI Taxonomy" id="35841"/>
    <lineage>
        <taxon>Bacteria</taxon>
        <taxon>Bacillati</taxon>
        <taxon>Bacillota</taxon>
        <taxon>Bacilli</taxon>
        <taxon>Bacillales</taxon>
        <taxon>Bacillaceae</taxon>
        <taxon>Caldibacillus</taxon>
    </lineage>
</organism>
<dbReference type="Proteomes" id="UP000032076">
    <property type="component" value="Unassembled WGS sequence"/>
</dbReference>
<evidence type="ECO:0000256" key="1">
    <source>
        <dbReference type="SAM" id="Phobius"/>
    </source>
</evidence>
<keyword evidence="1" id="KW-0472">Membrane</keyword>
<name>A0A0D0F5I6_9BACI</name>
<comment type="caution">
    <text evidence="2">The sequence shown here is derived from an EMBL/GenBank/DDBJ whole genome shotgun (WGS) entry which is preliminary data.</text>
</comment>
<dbReference type="EMBL" id="JXLU01000090">
    <property type="protein sequence ID" value="KIO72623.1"/>
    <property type="molecule type" value="Genomic_DNA"/>
</dbReference>
<evidence type="ECO:0000313" key="2">
    <source>
        <dbReference type="EMBL" id="KIO72623.1"/>
    </source>
</evidence>
<keyword evidence="1" id="KW-1133">Transmembrane helix</keyword>
<dbReference type="AlphaFoldDB" id="A0A0D0F5I6"/>
<protein>
    <submittedName>
        <fullName evidence="2">Uncharacterized protein</fullName>
    </submittedName>
</protein>
<accession>A0A0D0F5I6</accession>